<evidence type="ECO:0000313" key="1">
    <source>
        <dbReference type="EMBL" id="MBW0531086.1"/>
    </source>
</evidence>
<dbReference type="Proteomes" id="UP000765509">
    <property type="component" value="Unassembled WGS sequence"/>
</dbReference>
<dbReference type="OrthoDB" id="242766at2759"/>
<dbReference type="EMBL" id="AVOT02036558">
    <property type="protein sequence ID" value="MBW0531086.1"/>
    <property type="molecule type" value="Genomic_DNA"/>
</dbReference>
<sequence>KQCLKNEPHPDNDHGEIFVVESGSFVGWGLSSQVEGVFFKEVIRSESSAKRLERNPSGIPEKKTIDYLKSNTGQMFAIDANQIVVGPIVRRISFPTIPTRTLLSPFLNL</sequence>
<feature type="non-terminal residue" evidence="1">
    <location>
        <position position="1"/>
    </location>
</feature>
<protein>
    <submittedName>
        <fullName evidence="1">Uncharacterized protein</fullName>
    </submittedName>
</protein>
<evidence type="ECO:0000313" key="2">
    <source>
        <dbReference type="Proteomes" id="UP000765509"/>
    </source>
</evidence>
<keyword evidence="2" id="KW-1185">Reference proteome</keyword>
<name>A0A9Q3I607_9BASI</name>
<gene>
    <name evidence="1" type="ORF">O181_070801</name>
</gene>
<accession>A0A9Q3I607</accession>
<organism evidence="1 2">
    <name type="scientific">Austropuccinia psidii MF-1</name>
    <dbReference type="NCBI Taxonomy" id="1389203"/>
    <lineage>
        <taxon>Eukaryota</taxon>
        <taxon>Fungi</taxon>
        <taxon>Dikarya</taxon>
        <taxon>Basidiomycota</taxon>
        <taxon>Pucciniomycotina</taxon>
        <taxon>Pucciniomycetes</taxon>
        <taxon>Pucciniales</taxon>
        <taxon>Sphaerophragmiaceae</taxon>
        <taxon>Austropuccinia</taxon>
    </lineage>
</organism>
<proteinExistence type="predicted"/>
<comment type="caution">
    <text evidence="1">The sequence shown here is derived from an EMBL/GenBank/DDBJ whole genome shotgun (WGS) entry which is preliminary data.</text>
</comment>
<dbReference type="AlphaFoldDB" id="A0A9Q3I607"/>
<reference evidence="1" key="1">
    <citation type="submission" date="2021-03" db="EMBL/GenBank/DDBJ databases">
        <title>Draft genome sequence of rust myrtle Austropuccinia psidii MF-1, a brazilian biotype.</title>
        <authorList>
            <person name="Quecine M.C."/>
            <person name="Pachon D.M.R."/>
            <person name="Bonatelli M.L."/>
            <person name="Correr F.H."/>
            <person name="Franceschini L.M."/>
            <person name="Leite T.F."/>
            <person name="Margarido G.R.A."/>
            <person name="Almeida C.A."/>
            <person name="Ferrarezi J.A."/>
            <person name="Labate C.A."/>
        </authorList>
    </citation>
    <scope>NUCLEOTIDE SEQUENCE</scope>
    <source>
        <strain evidence="1">MF-1</strain>
    </source>
</reference>